<dbReference type="GO" id="GO:0005938">
    <property type="term" value="C:cell cortex"/>
    <property type="evidence" value="ECO:0007669"/>
    <property type="project" value="InterPro"/>
</dbReference>
<feature type="compositionally biased region" description="Polar residues" evidence="1">
    <location>
        <begin position="791"/>
        <end position="819"/>
    </location>
</feature>
<dbReference type="Proteomes" id="UP000053477">
    <property type="component" value="Unassembled WGS sequence"/>
</dbReference>
<organism evidence="3 4">
    <name type="scientific">Schizopora paradoxa</name>
    <dbReference type="NCBI Taxonomy" id="27342"/>
    <lineage>
        <taxon>Eukaryota</taxon>
        <taxon>Fungi</taxon>
        <taxon>Dikarya</taxon>
        <taxon>Basidiomycota</taxon>
        <taxon>Agaricomycotina</taxon>
        <taxon>Agaricomycetes</taxon>
        <taxon>Hymenochaetales</taxon>
        <taxon>Schizoporaceae</taxon>
        <taxon>Schizopora</taxon>
    </lineage>
</organism>
<dbReference type="InParanoid" id="A0A0H2R6V3"/>
<feature type="compositionally biased region" description="Basic and acidic residues" evidence="1">
    <location>
        <begin position="258"/>
        <end position="269"/>
    </location>
</feature>
<proteinExistence type="predicted"/>
<dbReference type="InterPro" id="IPR001849">
    <property type="entry name" value="PH_domain"/>
</dbReference>
<accession>A0A0H2R6V3</accession>
<evidence type="ECO:0000259" key="2">
    <source>
        <dbReference type="PROSITE" id="PS50003"/>
    </source>
</evidence>
<feature type="compositionally biased region" description="Acidic residues" evidence="1">
    <location>
        <begin position="858"/>
        <end position="883"/>
    </location>
</feature>
<dbReference type="GO" id="GO:0000226">
    <property type="term" value="P:microtubule cytoskeleton organization"/>
    <property type="evidence" value="ECO:0007669"/>
    <property type="project" value="TreeGrafter"/>
</dbReference>
<gene>
    <name evidence="3" type="ORF">SCHPADRAFT_1001921</name>
</gene>
<feature type="region of interest" description="Disordered" evidence="1">
    <location>
        <begin position="858"/>
        <end position="932"/>
    </location>
</feature>
<dbReference type="PANTHER" id="PTHR28190">
    <property type="entry name" value="NUCLEAR MIGRATION PROTEIN NUM1"/>
    <property type="match status" value="1"/>
</dbReference>
<dbReference type="STRING" id="27342.A0A0H2R6V3"/>
<feature type="region of interest" description="Disordered" evidence="1">
    <location>
        <begin position="1524"/>
        <end position="1548"/>
    </location>
</feature>
<feature type="compositionally biased region" description="Pro residues" evidence="1">
    <location>
        <begin position="1118"/>
        <end position="1138"/>
    </location>
</feature>
<feature type="compositionally biased region" description="Polar residues" evidence="1">
    <location>
        <begin position="1084"/>
        <end position="1100"/>
    </location>
</feature>
<dbReference type="PROSITE" id="PS50003">
    <property type="entry name" value="PH_DOMAIN"/>
    <property type="match status" value="1"/>
</dbReference>
<feature type="region of interest" description="Disordered" evidence="1">
    <location>
        <begin position="702"/>
        <end position="734"/>
    </location>
</feature>
<dbReference type="EMBL" id="KQ086162">
    <property type="protein sequence ID" value="KLO07082.1"/>
    <property type="molecule type" value="Genomic_DNA"/>
</dbReference>
<feature type="region of interest" description="Disordered" evidence="1">
    <location>
        <begin position="321"/>
        <end position="351"/>
    </location>
</feature>
<feature type="region of interest" description="Disordered" evidence="1">
    <location>
        <begin position="1031"/>
        <end position="1218"/>
    </location>
</feature>
<dbReference type="CDD" id="cd13365">
    <property type="entry name" value="PH_PLC_plant-like"/>
    <property type="match status" value="1"/>
</dbReference>
<reference evidence="3 4" key="1">
    <citation type="submission" date="2015-04" db="EMBL/GenBank/DDBJ databases">
        <title>Complete genome sequence of Schizopora paradoxa KUC8140, a cosmopolitan wood degrader in East Asia.</title>
        <authorList>
            <consortium name="DOE Joint Genome Institute"/>
            <person name="Min B."/>
            <person name="Park H."/>
            <person name="Jang Y."/>
            <person name="Kim J.-J."/>
            <person name="Kim K.H."/>
            <person name="Pangilinan J."/>
            <person name="Lipzen A."/>
            <person name="Riley R."/>
            <person name="Grigoriev I.V."/>
            <person name="Spatafora J.W."/>
            <person name="Choi I.-G."/>
        </authorList>
    </citation>
    <scope>NUCLEOTIDE SEQUENCE [LARGE SCALE GENOMIC DNA]</scope>
    <source>
        <strain evidence="3 4">KUC8140</strain>
    </source>
</reference>
<dbReference type="Pfam" id="PF12814">
    <property type="entry name" value="Mcp5_PH"/>
    <property type="match status" value="1"/>
</dbReference>
<feature type="compositionally biased region" description="Acidic residues" evidence="1">
    <location>
        <begin position="917"/>
        <end position="929"/>
    </location>
</feature>
<feature type="region of interest" description="Disordered" evidence="1">
    <location>
        <begin position="365"/>
        <end position="401"/>
    </location>
</feature>
<dbReference type="GO" id="GO:0032065">
    <property type="term" value="P:maintenance of protein location in cell cortex"/>
    <property type="evidence" value="ECO:0007669"/>
    <property type="project" value="InterPro"/>
</dbReference>
<evidence type="ECO:0000256" key="1">
    <source>
        <dbReference type="SAM" id="MobiDB-lite"/>
    </source>
</evidence>
<feature type="compositionally biased region" description="Low complexity" evidence="1">
    <location>
        <begin position="131"/>
        <end position="142"/>
    </location>
</feature>
<feature type="compositionally biased region" description="Polar residues" evidence="1">
    <location>
        <begin position="1031"/>
        <end position="1074"/>
    </location>
</feature>
<feature type="compositionally biased region" description="Polar residues" evidence="1">
    <location>
        <begin position="1461"/>
        <end position="1482"/>
    </location>
</feature>
<evidence type="ECO:0000313" key="4">
    <source>
        <dbReference type="Proteomes" id="UP000053477"/>
    </source>
</evidence>
<feature type="region of interest" description="Disordered" evidence="1">
    <location>
        <begin position="1252"/>
        <end position="1306"/>
    </location>
</feature>
<feature type="compositionally biased region" description="Polar residues" evidence="1">
    <location>
        <begin position="498"/>
        <end position="508"/>
    </location>
</feature>
<dbReference type="Gene3D" id="1.10.287.1490">
    <property type="match status" value="1"/>
</dbReference>
<feature type="compositionally biased region" description="Polar residues" evidence="1">
    <location>
        <begin position="546"/>
        <end position="560"/>
    </location>
</feature>
<feature type="compositionally biased region" description="Polar residues" evidence="1">
    <location>
        <begin position="897"/>
        <end position="912"/>
    </location>
</feature>
<dbReference type="SMART" id="SM00233">
    <property type="entry name" value="PH"/>
    <property type="match status" value="1"/>
</dbReference>
<dbReference type="InterPro" id="IPR053005">
    <property type="entry name" value="Nuclear_Pos-Cytoskel_Interact"/>
</dbReference>
<feature type="region of interest" description="Disordered" evidence="1">
    <location>
        <begin position="749"/>
        <end position="828"/>
    </location>
</feature>
<name>A0A0H2R6V3_9AGAM</name>
<protein>
    <recommendedName>
        <fullName evidence="2">PH domain-containing protein</fullName>
    </recommendedName>
</protein>
<feature type="compositionally biased region" description="Polar residues" evidence="1">
    <location>
        <begin position="1189"/>
        <end position="1201"/>
    </location>
</feature>
<dbReference type="SUPFAM" id="SSF50729">
    <property type="entry name" value="PH domain-like"/>
    <property type="match status" value="1"/>
</dbReference>
<dbReference type="GO" id="GO:0005739">
    <property type="term" value="C:mitochondrion"/>
    <property type="evidence" value="ECO:0007669"/>
    <property type="project" value="TreeGrafter"/>
</dbReference>
<feature type="compositionally biased region" description="Polar residues" evidence="1">
    <location>
        <begin position="1614"/>
        <end position="1627"/>
    </location>
</feature>
<feature type="compositionally biased region" description="Basic residues" evidence="1">
    <location>
        <begin position="470"/>
        <end position="483"/>
    </location>
</feature>
<feature type="region of interest" description="Disordered" evidence="1">
    <location>
        <begin position="434"/>
        <end position="524"/>
    </location>
</feature>
<sequence>MATFSDGRALNGNGDLNDDALASTGSMRQHLNRLLESKDSQIQQAVTLGHRVVAQRAELEERIRQLQTAIAENDEDDDVNIELRMQYRDLMSTLGSWDDENTVLTGMFGGKDSSPLSPSLTSVDLPHEHGAQGSSATTASQSRRAKNAARRANDVEFATEIGNNLLREVRRLQSLLGERDKAIQDMKEEKDDLEKTVENMRTGLRTQEQDADKYKEENWNLEVTLQELRAQLTESQGSLQRSEAEGKRLTKALASARETSDATKSDNEKLTSQLNELKAKHETNVALHRRATAQAQREKSDLQSTIDALKADAARASRRLVPRFGSPSTPGMGPGGPGEGLTPAGRFEDDDDVFNASVNRRKMDNSALLPPDFFANPESAESSPDPSPSKPFKAPNHPANEIEALQQKLAHAQRQIGTLKGTLAREKELRMSYRRSLTESGANFKFEDEEGLDEEEEDEGMSGVDEMGVKRPRRAAPARRGRGRATPGITRTARRGMQTPSDLANETSPLDVDNFPTTYLPELPDLDIEDDSAEALPHQEDPDMSMSVTASPQPPSNRTSIDGMDPAFANVLRSNGSRDSFGSPVFIRGTIRGGRGGTVGSRRRGGVGYQEARPSSIVGAADVLAAEFGIGMDSVTEDREETREFAEFACQTDPVEPLPPPPPILVTPETVDSSMQTDPEPVPEVPEVVEAVPIPVPVVERADAGQQTEPEPTPPVLVSVSMETDPEPVPEPPVERVFADSFTETDPVVVPLSSEMSVQTEEEEKEVVGHAEEDVSAHDEAHELDMRPSTPVKTTSEAQTQTTPRAESFFSSTTDTPRASVNGPAAIGSGYSRLRYLSSASTVTGIRTRNSIHQIVQAEEDEDEEDARTELAADTETETETDMDDYHDARSVVAPTPTATESVNDFHSMSTVSDNEFSSDEGGEDERDEMESVKASIMKAGGSSRASSMMDAAMLDSDDDRESYAPVRQVTYDSQSVQVSTLPAPEPKKEVAEVSVQTDEWQPEPPADQIAGLPKGFGLYRVGSASHQFQFVSPGGTASQPMTPISPTLSSPNASREANTTARPIRFSSASLQSELDRRKSIDSAASASGYESGTRQHTVSLGPAVSPTIDRTKPPTITLPPPPRMPPPPGSMPPPSFIPDKRRPASSLGHREGPPPRPSSPPPPELIQRATTPTFGTALGVPGRGLFNQGSVRQHGSSLPPNAGSMRQPPSTNSFRSAANAASFGQASGSSLTAAALLDGRVRGINSASSLLSDQEDAASHRSSISSDFHPRDTTVGNATISAASGGLPSESTPGRAANISSGSTDPSIIHAITQTMIGEFLFKYTRRAIGKGHGERRHKRFFWVHPYTRTLYWSSADPGSTNVSEASAKSAYIESVRAILDPNPMPPGLYQYSVVISTPQREMKITAPTKERHEIWLNALQYLLARPAATVMSPGALNGAPPVTPNRKVSGPNGASFVSPMSQRSTRSEQSGMSGESGWNVTPRGRSTRSRSRVSIGGGGSVGKRAGTPAAEYMRWTSDGPASPGALSLNGFEYVDPNPGEDDDDLDFEIHDSTMQEQEGDAFEGMENVRACCDGRHTVGRAGHDHHHHHHHDQHHHHFHHPPPPPPPQQPSFLSQRQHSLNANSDHLHPSRPVSPAFSMRSRASSKSREGGGVGSLFSRFGSRRTKGSIPTGASE</sequence>
<feature type="region of interest" description="Disordered" evidence="1">
    <location>
        <begin position="108"/>
        <end position="152"/>
    </location>
</feature>
<dbReference type="GO" id="GO:0005543">
    <property type="term" value="F:phospholipid binding"/>
    <property type="evidence" value="ECO:0007669"/>
    <property type="project" value="InterPro"/>
</dbReference>
<feature type="domain" description="PH" evidence="2">
    <location>
        <begin position="1316"/>
        <end position="1427"/>
    </location>
</feature>
<feature type="compositionally biased region" description="Low complexity" evidence="1">
    <location>
        <begin position="377"/>
        <end position="395"/>
    </location>
</feature>
<feature type="compositionally biased region" description="Basic residues" evidence="1">
    <location>
        <begin position="1586"/>
        <end position="1603"/>
    </location>
</feature>
<dbReference type="OrthoDB" id="2149224at2759"/>
<feature type="region of interest" description="Disordered" evidence="1">
    <location>
        <begin position="1443"/>
        <end position="1510"/>
    </location>
</feature>
<feature type="region of interest" description="Disordered" evidence="1">
    <location>
        <begin position="536"/>
        <end position="560"/>
    </location>
</feature>
<dbReference type="GO" id="GO:0015631">
    <property type="term" value="F:tubulin binding"/>
    <property type="evidence" value="ECO:0007669"/>
    <property type="project" value="TreeGrafter"/>
</dbReference>
<dbReference type="PANTHER" id="PTHR28190:SF1">
    <property type="entry name" value="NUCLEAR MIGRATION PROTEIN NUM1"/>
    <property type="match status" value="1"/>
</dbReference>
<dbReference type="InterPro" id="IPR024774">
    <property type="entry name" value="PH_dom-Mcp5-type"/>
</dbReference>
<feature type="region of interest" description="Disordered" evidence="1">
    <location>
        <begin position="235"/>
        <end position="269"/>
    </location>
</feature>
<feature type="compositionally biased region" description="Basic and acidic residues" evidence="1">
    <location>
        <begin position="1140"/>
        <end position="1155"/>
    </location>
</feature>
<feature type="compositionally biased region" description="Acidic residues" evidence="1">
    <location>
        <begin position="447"/>
        <end position="460"/>
    </location>
</feature>
<keyword evidence="4" id="KW-1185">Reference proteome</keyword>
<evidence type="ECO:0000313" key="3">
    <source>
        <dbReference type="EMBL" id="KLO07082.1"/>
    </source>
</evidence>
<feature type="compositionally biased region" description="Pro residues" evidence="1">
    <location>
        <begin position="1156"/>
        <end position="1166"/>
    </location>
</feature>
<feature type="compositionally biased region" description="Basic and acidic residues" evidence="1">
    <location>
        <begin position="766"/>
        <end position="786"/>
    </location>
</feature>
<feature type="region of interest" description="Disordered" evidence="1">
    <location>
        <begin position="1582"/>
        <end position="1678"/>
    </location>
</feature>